<protein>
    <submittedName>
        <fullName evidence="1">Putative secreted protein</fullName>
    </submittedName>
</protein>
<name>A0A2M4CEJ3_9DIPT</name>
<proteinExistence type="predicted"/>
<sequence length="69" mass="7610">MAALGCLLGCLGVAESSGKQITFTFHIARHSHHRRRRRCHDASRILCYAVCSTSASLLSPKNTRLPFTP</sequence>
<accession>A0A2M4CEJ3</accession>
<evidence type="ECO:0000313" key="1">
    <source>
        <dbReference type="EMBL" id="MBW63734.1"/>
    </source>
</evidence>
<organism evidence="1">
    <name type="scientific">Anopheles marajoara</name>
    <dbReference type="NCBI Taxonomy" id="58244"/>
    <lineage>
        <taxon>Eukaryota</taxon>
        <taxon>Metazoa</taxon>
        <taxon>Ecdysozoa</taxon>
        <taxon>Arthropoda</taxon>
        <taxon>Hexapoda</taxon>
        <taxon>Insecta</taxon>
        <taxon>Pterygota</taxon>
        <taxon>Neoptera</taxon>
        <taxon>Endopterygota</taxon>
        <taxon>Diptera</taxon>
        <taxon>Nematocera</taxon>
        <taxon>Culicoidea</taxon>
        <taxon>Culicidae</taxon>
        <taxon>Anophelinae</taxon>
        <taxon>Anopheles</taxon>
    </lineage>
</organism>
<reference evidence="1" key="1">
    <citation type="submission" date="2018-01" db="EMBL/GenBank/DDBJ databases">
        <title>An insight into the sialome of Amazonian anophelines.</title>
        <authorList>
            <person name="Ribeiro J.M."/>
            <person name="Scarpassa V."/>
            <person name="Calvo E."/>
        </authorList>
    </citation>
    <scope>NUCLEOTIDE SEQUENCE</scope>
    <source>
        <tissue evidence="1">Salivary glands</tissue>
    </source>
</reference>
<dbReference type="AlphaFoldDB" id="A0A2M4CEJ3"/>
<dbReference type="EMBL" id="GGFJ01014593">
    <property type="protein sequence ID" value="MBW63734.1"/>
    <property type="molecule type" value="Transcribed_RNA"/>
</dbReference>